<gene>
    <name evidence="1" type="ORF">MGWOODY_Smn864</name>
</gene>
<dbReference type="EMBL" id="CZQE01000259">
    <property type="protein sequence ID" value="CUS45439.1"/>
    <property type="molecule type" value="Genomic_DNA"/>
</dbReference>
<evidence type="ECO:0000313" key="1">
    <source>
        <dbReference type="EMBL" id="CUS45439.1"/>
    </source>
</evidence>
<name>A0A160TP91_9ZZZZ</name>
<organism evidence="1">
    <name type="scientific">hydrothermal vent metagenome</name>
    <dbReference type="NCBI Taxonomy" id="652676"/>
    <lineage>
        <taxon>unclassified sequences</taxon>
        <taxon>metagenomes</taxon>
        <taxon>ecological metagenomes</taxon>
    </lineage>
</organism>
<reference evidence="1" key="1">
    <citation type="submission" date="2015-10" db="EMBL/GenBank/DDBJ databases">
        <authorList>
            <person name="Gilbert D.G."/>
        </authorList>
    </citation>
    <scope>NUCLEOTIDE SEQUENCE</scope>
</reference>
<sequence length="50" mass="5202">MSVIGGWVGLRIVAEAGGPESRSGKVEQTHASNWGAGTACLLIWFTMGVL</sequence>
<dbReference type="AlphaFoldDB" id="A0A160TP91"/>
<proteinExistence type="predicted"/>
<protein>
    <submittedName>
        <fullName evidence="1">Uncharacterized protein</fullName>
    </submittedName>
</protein>
<accession>A0A160TP91</accession>